<keyword evidence="2" id="KW-1185">Reference proteome</keyword>
<dbReference type="OrthoDB" id="9807209at2"/>
<dbReference type="Proteomes" id="UP000003741">
    <property type="component" value="Unassembled WGS sequence"/>
</dbReference>
<dbReference type="PATRIC" id="fig|997874.3.peg.3549"/>
<evidence type="ECO:0000313" key="1">
    <source>
        <dbReference type="EMBL" id="EIY28476.1"/>
    </source>
</evidence>
<accession>I9QGA5</accession>
<dbReference type="Gene3D" id="3.40.50.2000">
    <property type="entry name" value="Glycogen Phosphorylase B"/>
    <property type="match status" value="1"/>
</dbReference>
<dbReference type="AlphaFoldDB" id="I9QGA5"/>
<proteinExistence type="predicted"/>
<dbReference type="SUPFAM" id="SSF53756">
    <property type="entry name" value="UDP-Glycosyltransferase/glycogen phosphorylase"/>
    <property type="match status" value="1"/>
</dbReference>
<comment type="caution">
    <text evidence="1">The sequence shown here is derived from an EMBL/GenBank/DDBJ whole genome shotgun (WGS) entry which is preliminary data.</text>
</comment>
<dbReference type="CDD" id="cd03801">
    <property type="entry name" value="GT4_PimA-like"/>
    <property type="match status" value="1"/>
</dbReference>
<reference evidence="1 2" key="1">
    <citation type="submission" date="2012-02" db="EMBL/GenBank/DDBJ databases">
        <title>The Genome Sequence of Bacteroides cellulosilyticus CL02T12C19.</title>
        <authorList>
            <consortium name="The Broad Institute Genome Sequencing Platform"/>
            <person name="Earl A."/>
            <person name="Ward D."/>
            <person name="Feldgarden M."/>
            <person name="Gevers D."/>
            <person name="Zitomersky N.L."/>
            <person name="Coyne M.J."/>
            <person name="Comstock L.E."/>
            <person name="Young S.K."/>
            <person name="Zeng Q."/>
            <person name="Gargeya S."/>
            <person name="Fitzgerald M."/>
            <person name="Haas B."/>
            <person name="Abouelleil A."/>
            <person name="Alvarado L."/>
            <person name="Arachchi H.M."/>
            <person name="Berlin A."/>
            <person name="Chapman S.B."/>
            <person name="Gearin G."/>
            <person name="Goldberg J."/>
            <person name="Griggs A."/>
            <person name="Gujja S."/>
            <person name="Hansen M."/>
            <person name="Heiman D."/>
            <person name="Howarth C."/>
            <person name="Larimer J."/>
            <person name="Lui A."/>
            <person name="MacDonald P.J.P."/>
            <person name="McCowen C."/>
            <person name="Montmayeur A."/>
            <person name="Murphy C."/>
            <person name="Neiman D."/>
            <person name="Pearson M."/>
            <person name="Priest M."/>
            <person name="Roberts A."/>
            <person name="Saif S."/>
            <person name="Shea T."/>
            <person name="Sisk P."/>
            <person name="Stolte C."/>
            <person name="Sykes S."/>
            <person name="Wortman J."/>
            <person name="Nusbaum C."/>
            <person name="Birren B."/>
        </authorList>
    </citation>
    <scope>NUCLEOTIDE SEQUENCE [LARGE SCALE GENOMIC DNA]</scope>
    <source>
        <strain evidence="1 2">CL02T12C19</strain>
    </source>
</reference>
<evidence type="ECO:0000313" key="2">
    <source>
        <dbReference type="Proteomes" id="UP000003741"/>
    </source>
</evidence>
<evidence type="ECO:0008006" key="3">
    <source>
        <dbReference type="Google" id="ProtNLM"/>
    </source>
</evidence>
<dbReference type="PANTHER" id="PTHR12526">
    <property type="entry name" value="GLYCOSYLTRANSFERASE"/>
    <property type="match status" value="1"/>
</dbReference>
<organism evidence="1 2">
    <name type="scientific">Bacteroides cellulosilyticus CL02T12C19</name>
    <dbReference type="NCBI Taxonomy" id="997874"/>
    <lineage>
        <taxon>Bacteria</taxon>
        <taxon>Pseudomonadati</taxon>
        <taxon>Bacteroidota</taxon>
        <taxon>Bacteroidia</taxon>
        <taxon>Bacteroidales</taxon>
        <taxon>Bacteroidaceae</taxon>
        <taxon>Bacteroides</taxon>
    </lineage>
</organism>
<dbReference type="RefSeq" id="WP_007217842.1">
    <property type="nucleotide sequence ID" value="NZ_JH724087.1"/>
</dbReference>
<dbReference type="EMBL" id="AGXG01000077">
    <property type="protein sequence ID" value="EIY28476.1"/>
    <property type="molecule type" value="Genomic_DNA"/>
</dbReference>
<sequence length="391" mass="44921">MLNKNRKFLFLSPKPPYPLNDGGKIRSYQSLYFLSKIGLVDVLYVSEEKDNLVVERGIKSIANKIYPYYISKWRRLINMFLGLFGKRPLRNRMLYVSIIQKWINDNIENYDAIYCQTLRMVDYVIGKSNADIYVDFVDAVSMNYEKSAKNSSLLHSVFYRIDYKRLCWYEKFVLENVKHSSIISNVDKEYIASRMKAPINLCVIGNMVQSTGKQVRPAENENMILFVGRMDYEPNVIAVTNFVRNIFPYIKSYFPLLKFYIVGASPCSRVLKLADKDVIVTGFVDDIYDFYAKATIVVAPMLTGAGIQNKIIQAMELGCCVVTTTIGAEGLDIQNEELVIAKDANDMMKKIHYLLENPCERAKIGEKAVAYIEKTVSESIIFNDFMNFVNN</sequence>
<gene>
    <name evidence="1" type="ORF">HMPREF1062_03461</name>
</gene>
<protein>
    <recommendedName>
        <fullName evidence="3">Glycosyltransferase subfamily 4-like N-terminal domain-containing protein</fullName>
    </recommendedName>
</protein>
<dbReference type="Pfam" id="PF13692">
    <property type="entry name" value="Glyco_trans_1_4"/>
    <property type="match status" value="1"/>
</dbReference>
<dbReference type="HOGENOM" id="CLU_028014_3_0_10"/>
<name>I9QGA5_9BACE</name>